<dbReference type="AlphaFoldDB" id="A0A977KXN8"/>
<dbReference type="KEGG" id="wna:KA717_33980"/>
<dbReference type="NCBIfam" id="TIGR04376">
    <property type="entry name" value="TIGR04376 family protein"/>
    <property type="match status" value="1"/>
</dbReference>
<accession>A0A977KXN8</accession>
<sequence length="195" mass="22905">MGVFDEFGRFLETRLEEFLRNNPHLELQALLEQLREQEQEARQLSQRLEQQKNQYEQEILSLAKDIQIWHARIDKAKQAGRTDLAEAAQEREASLLRQGNQVWGQRAGVAEQLKQSHELLAQIQQRQKEVQKKAEQIKAEQAKTELMKTTNSDTVGWNQGQPNSPYQRSLDPLESTFQRWELDDELETLKQNLKR</sequence>
<keyword evidence="1" id="KW-0175">Coiled coil</keyword>
<dbReference type="InterPro" id="IPR030816">
    <property type="entry name" value="CHP04376"/>
</dbReference>
<name>A0A977KXN8_9CYAN</name>
<dbReference type="Proteomes" id="UP001065613">
    <property type="component" value="Chromosome"/>
</dbReference>
<protein>
    <submittedName>
        <fullName evidence="2">TIGR04376 family protein</fullName>
    </submittedName>
</protein>
<reference evidence="2" key="1">
    <citation type="submission" date="2021-04" db="EMBL/GenBank/DDBJ databases">
        <title>Genome sequence of Woronichinia naegeliana from Washington state freshwater lake bloom.</title>
        <authorList>
            <person name="Dreher T.W."/>
        </authorList>
    </citation>
    <scope>NUCLEOTIDE SEQUENCE</scope>
    <source>
        <strain evidence="2">WA131</strain>
    </source>
</reference>
<evidence type="ECO:0000313" key="2">
    <source>
        <dbReference type="EMBL" id="UXE60500.1"/>
    </source>
</evidence>
<evidence type="ECO:0000256" key="1">
    <source>
        <dbReference type="SAM" id="Coils"/>
    </source>
</evidence>
<proteinExistence type="predicted"/>
<organism evidence="2">
    <name type="scientific">Woronichinia naegeliana WA131</name>
    <dbReference type="NCBI Taxonomy" id="2824559"/>
    <lineage>
        <taxon>Bacteria</taxon>
        <taxon>Bacillati</taxon>
        <taxon>Cyanobacteriota</taxon>
        <taxon>Cyanophyceae</taxon>
        <taxon>Synechococcales</taxon>
        <taxon>Coelosphaeriaceae</taxon>
        <taxon>Woronichinia</taxon>
    </lineage>
</organism>
<dbReference type="EMBL" id="CP073041">
    <property type="protein sequence ID" value="UXE60500.1"/>
    <property type="molecule type" value="Genomic_DNA"/>
</dbReference>
<feature type="coiled-coil region" evidence="1">
    <location>
        <begin position="24"/>
        <end position="65"/>
    </location>
</feature>
<gene>
    <name evidence="2" type="ORF">KA717_33980</name>
</gene>
<feature type="coiled-coil region" evidence="1">
    <location>
        <begin position="113"/>
        <end position="143"/>
    </location>
</feature>